<sequence>MTLSLILACLWVLVATAVGLLPEKLHWPGAYALIATGIPLVGFVTYQSGPVWGLIALAAGVSILRWPLIYLGRSLTKRRRSHTGE</sequence>
<dbReference type="Pfam" id="PF10658">
    <property type="entry name" value="DUF2484"/>
    <property type="match status" value="1"/>
</dbReference>
<keyword evidence="1" id="KW-1133">Transmembrane helix</keyword>
<gene>
    <name evidence="2" type="ORF">C8N38_110151</name>
</gene>
<reference evidence="2 3" key="1">
    <citation type="submission" date="2018-04" db="EMBL/GenBank/DDBJ databases">
        <title>Genomic Encyclopedia of Archaeal and Bacterial Type Strains, Phase II (KMG-II): from individual species to whole genera.</title>
        <authorList>
            <person name="Goeker M."/>
        </authorList>
    </citation>
    <scope>NUCLEOTIDE SEQUENCE [LARGE SCALE GENOMIC DNA]</scope>
    <source>
        <strain evidence="2 3">DSM 19783</strain>
    </source>
</reference>
<name>A0A8E2VI95_9RHOB</name>
<dbReference type="InterPro" id="IPR018919">
    <property type="entry name" value="DUF2484"/>
</dbReference>
<dbReference type="OrthoDB" id="7862849at2"/>
<dbReference type="EMBL" id="QAYC01000010">
    <property type="protein sequence ID" value="PTW47182.1"/>
    <property type="molecule type" value="Genomic_DNA"/>
</dbReference>
<feature type="transmembrane region" description="Helical" evidence="1">
    <location>
        <begin position="51"/>
        <end position="71"/>
    </location>
</feature>
<proteinExistence type="predicted"/>
<organism evidence="2 3">
    <name type="scientific">Rhodovulum kholense</name>
    <dbReference type="NCBI Taxonomy" id="453584"/>
    <lineage>
        <taxon>Bacteria</taxon>
        <taxon>Pseudomonadati</taxon>
        <taxon>Pseudomonadota</taxon>
        <taxon>Alphaproteobacteria</taxon>
        <taxon>Rhodobacterales</taxon>
        <taxon>Paracoccaceae</taxon>
        <taxon>Rhodovulum</taxon>
    </lineage>
</organism>
<evidence type="ECO:0000313" key="3">
    <source>
        <dbReference type="Proteomes" id="UP000244037"/>
    </source>
</evidence>
<accession>A0A8E2VI95</accession>
<dbReference type="Proteomes" id="UP000244037">
    <property type="component" value="Unassembled WGS sequence"/>
</dbReference>
<dbReference type="RefSeq" id="WP_108027796.1">
    <property type="nucleotide sequence ID" value="NZ_QAYC01000010.1"/>
</dbReference>
<dbReference type="AlphaFoldDB" id="A0A8E2VI95"/>
<comment type="caution">
    <text evidence="2">The sequence shown here is derived from an EMBL/GenBank/DDBJ whole genome shotgun (WGS) entry which is preliminary data.</text>
</comment>
<evidence type="ECO:0000256" key="1">
    <source>
        <dbReference type="SAM" id="Phobius"/>
    </source>
</evidence>
<evidence type="ECO:0000313" key="2">
    <source>
        <dbReference type="EMBL" id="PTW47182.1"/>
    </source>
</evidence>
<keyword evidence="3" id="KW-1185">Reference proteome</keyword>
<keyword evidence="1" id="KW-0812">Transmembrane</keyword>
<keyword evidence="1" id="KW-0472">Membrane</keyword>
<protein>
    <submittedName>
        <fullName evidence="2">Uncharacterized protein DUF2484</fullName>
    </submittedName>
</protein>